<keyword evidence="7" id="KW-0456">Lyase</keyword>
<dbReference type="CDD" id="cd04731">
    <property type="entry name" value="HisF"/>
    <property type="match status" value="1"/>
</dbReference>
<dbReference type="STRING" id="1317122.ATO12_22850"/>
<dbReference type="InterPro" id="IPR011060">
    <property type="entry name" value="RibuloseP-bd_barrel"/>
</dbReference>
<dbReference type="NCBIfam" id="NF038364">
    <property type="entry name" value="AglZ_HisF2_fam"/>
    <property type="match status" value="1"/>
</dbReference>
<dbReference type="Gene3D" id="3.20.20.70">
    <property type="entry name" value="Aldolase class I"/>
    <property type="match status" value="1"/>
</dbReference>
<dbReference type="InterPro" id="IPR050064">
    <property type="entry name" value="IGPS_HisA/HisF"/>
</dbReference>
<dbReference type="InterPro" id="IPR013785">
    <property type="entry name" value="Aldolase_TIM"/>
</dbReference>
<evidence type="ECO:0000256" key="10">
    <source>
        <dbReference type="ARBA" id="ARBA00047838"/>
    </source>
</evidence>
<evidence type="ECO:0000256" key="8">
    <source>
        <dbReference type="ARBA" id="ARBA00025475"/>
    </source>
</evidence>
<keyword evidence="5 11" id="KW-0028">Amino-acid biosynthesis</keyword>
<dbReference type="EMBL" id="AQRA01000008">
    <property type="protein sequence ID" value="EZH72294.1"/>
    <property type="molecule type" value="Genomic_DNA"/>
</dbReference>
<dbReference type="Pfam" id="PF00977">
    <property type="entry name" value="His_biosynth"/>
    <property type="match status" value="1"/>
</dbReference>
<evidence type="ECO:0000256" key="7">
    <source>
        <dbReference type="ARBA" id="ARBA00023239"/>
    </source>
</evidence>
<dbReference type="GO" id="GO:0000107">
    <property type="term" value="F:imidazoleglycerol-phosphate synthase activity"/>
    <property type="evidence" value="ECO:0007669"/>
    <property type="project" value="InterPro"/>
</dbReference>
<comment type="function">
    <text evidence="8">IGPS catalyzes the conversion of PRFAR and glutamine to IGP, AICAR and glutamate. The HisF subunit catalyzes the cyclization activity that produces IGP and AICAR from PRFAR using the ammonia provided by the HisH subunit.</text>
</comment>
<evidence type="ECO:0000256" key="2">
    <source>
        <dbReference type="ARBA" id="ARBA00009667"/>
    </source>
</evidence>
<gene>
    <name evidence="12" type="ORF">ATO12_22850</name>
</gene>
<evidence type="ECO:0000313" key="13">
    <source>
        <dbReference type="Proteomes" id="UP000023541"/>
    </source>
</evidence>
<evidence type="ECO:0000256" key="6">
    <source>
        <dbReference type="ARBA" id="ARBA00023102"/>
    </source>
</evidence>
<dbReference type="OrthoDB" id="9781903at2"/>
<dbReference type="InterPro" id="IPR006062">
    <property type="entry name" value="His_biosynth"/>
</dbReference>
<dbReference type="InterPro" id="IPR004651">
    <property type="entry name" value="HisF"/>
</dbReference>
<evidence type="ECO:0000256" key="4">
    <source>
        <dbReference type="ARBA" id="ARBA00012809"/>
    </source>
</evidence>
<dbReference type="EC" id="4.3.2.10" evidence="4"/>
<evidence type="ECO:0000256" key="3">
    <source>
        <dbReference type="ARBA" id="ARBA00011152"/>
    </source>
</evidence>
<comment type="caution">
    <text evidence="12">The sequence shown here is derived from an EMBL/GenBank/DDBJ whole genome shotgun (WGS) entry which is preliminary data.</text>
</comment>
<keyword evidence="13" id="KW-1185">Reference proteome</keyword>
<dbReference type="AlphaFoldDB" id="A0A023BQT2"/>
<comment type="subunit">
    <text evidence="3">Heterodimer of HisH and HisF.</text>
</comment>
<dbReference type="RefSeq" id="WP_034244676.1">
    <property type="nucleotide sequence ID" value="NZ_AQRA01000008.1"/>
</dbReference>
<comment type="pathway">
    <text evidence="1">Amino-acid biosynthesis; L-histidine biosynthesis; L-histidine from 5-phospho-alpha-D-ribose 1-diphosphate: step 5/9.</text>
</comment>
<reference evidence="12 13" key="1">
    <citation type="submission" date="2014-04" db="EMBL/GenBank/DDBJ databases">
        <title>Aquimarina sp. 22II-S11-z7 Genome Sequencing.</title>
        <authorList>
            <person name="Lai Q."/>
        </authorList>
    </citation>
    <scope>NUCLEOTIDE SEQUENCE [LARGE SCALE GENOMIC DNA]</scope>
    <source>
        <strain evidence="12 13">22II-S11-z7</strain>
    </source>
</reference>
<evidence type="ECO:0000313" key="12">
    <source>
        <dbReference type="EMBL" id="EZH72294.1"/>
    </source>
</evidence>
<dbReference type="GO" id="GO:0000105">
    <property type="term" value="P:L-histidine biosynthetic process"/>
    <property type="evidence" value="ECO:0007669"/>
    <property type="project" value="UniProtKB-UniPathway"/>
</dbReference>
<comment type="catalytic activity">
    <reaction evidence="10">
        <text>5-[(5-phospho-1-deoxy-D-ribulos-1-ylimino)methylamino]-1-(5-phospho-beta-D-ribosyl)imidazole-4-carboxamide + L-glutamine = D-erythro-1-(imidazol-4-yl)glycerol 3-phosphate + 5-amino-1-(5-phospho-beta-D-ribosyl)imidazole-4-carboxamide + L-glutamate + H(+)</text>
        <dbReference type="Rhea" id="RHEA:24793"/>
        <dbReference type="ChEBI" id="CHEBI:15378"/>
        <dbReference type="ChEBI" id="CHEBI:29985"/>
        <dbReference type="ChEBI" id="CHEBI:58278"/>
        <dbReference type="ChEBI" id="CHEBI:58359"/>
        <dbReference type="ChEBI" id="CHEBI:58475"/>
        <dbReference type="ChEBI" id="CHEBI:58525"/>
        <dbReference type="EC" id="4.3.2.10"/>
    </reaction>
</comment>
<comment type="similarity">
    <text evidence="2 11">Belongs to the HisA/HisF family.</text>
</comment>
<dbReference type="UniPathway" id="UPA00031">
    <property type="reaction ID" value="UER00010"/>
</dbReference>
<dbReference type="eggNOG" id="COG0107">
    <property type="taxonomic scope" value="Bacteria"/>
</dbReference>
<dbReference type="SUPFAM" id="SSF51366">
    <property type="entry name" value="Ribulose-phoshate binding barrel"/>
    <property type="match status" value="1"/>
</dbReference>
<protein>
    <recommendedName>
        <fullName evidence="4">imidazole glycerol-phosphate synthase</fullName>
        <ecNumber evidence="4">4.3.2.10</ecNumber>
    </recommendedName>
    <alternativeName>
        <fullName evidence="9">IGP synthase cyclase subunit</fullName>
    </alternativeName>
</protein>
<proteinExistence type="inferred from homology"/>
<dbReference type="PANTHER" id="PTHR21235:SF2">
    <property type="entry name" value="IMIDAZOLE GLYCEROL PHOSPHATE SYNTHASE HISHF"/>
    <property type="match status" value="1"/>
</dbReference>
<dbReference type="GO" id="GO:0016829">
    <property type="term" value="F:lyase activity"/>
    <property type="evidence" value="ECO:0007669"/>
    <property type="project" value="UniProtKB-KW"/>
</dbReference>
<evidence type="ECO:0000256" key="5">
    <source>
        <dbReference type="ARBA" id="ARBA00022605"/>
    </source>
</evidence>
<accession>A0A023BQT2</accession>
<name>A0A023BQT2_9FLAO</name>
<evidence type="ECO:0000256" key="1">
    <source>
        <dbReference type="ARBA" id="ARBA00005091"/>
    </source>
</evidence>
<dbReference type="Proteomes" id="UP000023541">
    <property type="component" value="Unassembled WGS sequence"/>
</dbReference>
<evidence type="ECO:0000256" key="11">
    <source>
        <dbReference type="RuleBase" id="RU003657"/>
    </source>
</evidence>
<keyword evidence="6 11" id="KW-0368">Histidine biosynthesis</keyword>
<evidence type="ECO:0000256" key="9">
    <source>
        <dbReference type="ARBA" id="ARBA00030264"/>
    </source>
</evidence>
<sequence length="253" mass="27352">MLQIRVIPSLLLKNNGLVKSIKFKNHKYIGDPINAIKIFNDKEVDELVFLDISATKLGKGPNFKLLSEIAGECFMPLGYGGGISSLSNIEQILKLGFEKVIINYAAANNPLLIDEAVKEFGTSTIVVSIDVKKNMFGKKKVYIQNGSKSVSQTPIDYAKEMESRGAGEILLNSIDRDGTMIGYDLELIKNISSSLQIPLVACGGAGKLDDFQSAINTGGASAVSAGSLFVFNGPNRAVLINYPSINELENLFK</sequence>
<organism evidence="12 13">
    <name type="scientific">Aquimarina atlantica</name>
    <dbReference type="NCBI Taxonomy" id="1317122"/>
    <lineage>
        <taxon>Bacteria</taxon>
        <taxon>Pseudomonadati</taxon>
        <taxon>Bacteroidota</taxon>
        <taxon>Flavobacteriia</taxon>
        <taxon>Flavobacteriales</taxon>
        <taxon>Flavobacteriaceae</taxon>
        <taxon>Aquimarina</taxon>
    </lineage>
</organism>
<dbReference type="PANTHER" id="PTHR21235">
    <property type="entry name" value="IMIDAZOLE GLYCEROL PHOSPHATE SYNTHASE SUBUNIT HISF/H IGP SYNTHASE SUBUNIT HISF/H"/>
    <property type="match status" value="1"/>
</dbReference>